<evidence type="ECO:0000313" key="3">
    <source>
        <dbReference type="Proteomes" id="UP001164746"/>
    </source>
</evidence>
<proteinExistence type="predicted"/>
<sequence length="255" mass="29934">MFIRINFRKKANGPKMRVAKELRRTKQELKDLKEAHENLRRKYRSTMRSIQRMNKKSDKHSNTPSSKAKRLTENMDLSRQQRLTVRKELVFANAVCDEIKDAAHRAPIKAKKILQNLVAGNVLKKYKLLQMFGKKTVSSNQVNTTILTHESVPDSVSIDTQEKYHAGDYVAASYLNRWYIGEIMNCDDEDNTYEITFLEKRKKMFQWPTRPDEIWVNYDDILCKVSTPVASGKSKRMLVLPDNDFERVERLFDKE</sequence>
<name>A0ABY7F9A1_MYAAR</name>
<feature type="region of interest" description="Disordered" evidence="1">
    <location>
        <begin position="46"/>
        <end position="72"/>
    </location>
</feature>
<reference evidence="2" key="1">
    <citation type="submission" date="2022-11" db="EMBL/GenBank/DDBJ databases">
        <title>Centuries of genome instability and evolution in soft-shell clam transmissible cancer (bioRxiv).</title>
        <authorList>
            <person name="Hart S.F.M."/>
            <person name="Yonemitsu M.A."/>
            <person name="Giersch R.M."/>
            <person name="Beal B.F."/>
            <person name="Arriagada G."/>
            <person name="Davis B.W."/>
            <person name="Ostrander E.A."/>
            <person name="Goff S.P."/>
            <person name="Metzger M.J."/>
        </authorList>
    </citation>
    <scope>NUCLEOTIDE SEQUENCE</scope>
    <source>
        <strain evidence="2">MELC-2E11</strain>
        <tissue evidence="2">Siphon/mantle</tissue>
    </source>
</reference>
<dbReference type="Proteomes" id="UP001164746">
    <property type="component" value="Chromosome 10"/>
</dbReference>
<gene>
    <name evidence="2" type="ORF">MAR_031852</name>
</gene>
<accession>A0ABY7F9A1</accession>
<evidence type="ECO:0000313" key="2">
    <source>
        <dbReference type="EMBL" id="WAR17258.1"/>
    </source>
</evidence>
<organism evidence="2 3">
    <name type="scientific">Mya arenaria</name>
    <name type="common">Soft-shell clam</name>
    <dbReference type="NCBI Taxonomy" id="6604"/>
    <lineage>
        <taxon>Eukaryota</taxon>
        <taxon>Metazoa</taxon>
        <taxon>Spiralia</taxon>
        <taxon>Lophotrochozoa</taxon>
        <taxon>Mollusca</taxon>
        <taxon>Bivalvia</taxon>
        <taxon>Autobranchia</taxon>
        <taxon>Heteroconchia</taxon>
        <taxon>Euheterodonta</taxon>
        <taxon>Imparidentia</taxon>
        <taxon>Neoheterodontei</taxon>
        <taxon>Myida</taxon>
        <taxon>Myoidea</taxon>
        <taxon>Myidae</taxon>
        <taxon>Mya</taxon>
    </lineage>
</organism>
<keyword evidence="3" id="KW-1185">Reference proteome</keyword>
<dbReference type="EMBL" id="CP111021">
    <property type="protein sequence ID" value="WAR17258.1"/>
    <property type="molecule type" value="Genomic_DNA"/>
</dbReference>
<evidence type="ECO:0000256" key="1">
    <source>
        <dbReference type="SAM" id="MobiDB-lite"/>
    </source>
</evidence>
<protein>
    <submittedName>
        <fullName evidence="2">Uncharacterized protein</fullName>
    </submittedName>
</protein>